<gene>
    <name evidence="7" type="primary">lrgA</name>
    <name evidence="7" type="ORF">BN85403680</name>
</gene>
<dbReference type="HOGENOM" id="CLU_113736_2_2_14"/>
<dbReference type="PANTHER" id="PTHR33931">
    <property type="entry name" value="HOLIN-LIKE PROTEIN CIDA-RELATED"/>
    <property type="match status" value="1"/>
</dbReference>
<proteinExistence type="predicted"/>
<evidence type="ECO:0000313" key="7">
    <source>
        <dbReference type="EMBL" id="CCV63945.1"/>
    </source>
</evidence>
<dbReference type="EMBL" id="FO681347">
    <property type="protein sequence ID" value="CCV63945.1"/>
    <property type="molecule type" value="Genomic_DNA"/>
</dbReference>
<dbReference type="AlphaFoldDB" id="U4KP21"/>
<evidence type="ECO:0000256" key="2">
    <source>
        <dbReference type="ARBA" id="ARBA00022475"/>
    </source>
</evidence>
<keyword evidence="3 6" id="KW-0812">Transmembrane</keyword>
<dbReference type="GO" id="GO:0016787">
    <property type="term" value="F:hydrolase activity"/>
    <property type="evidence" value="ECO:0007669"/>
    <property type="project" value="UniProtKB-KW"/>
</dbReference>
<keyword evidence="2" id="KW-1003">Cell membrane</keyword>
<keyword evidence="4 6" id="KW-1133">Transmembrane helix</keyword>
<comment type="subcellular location">
    <subcellularLocation>
        <location evidence="1">Cell membrane</location>
        <topology evidence="1">Multi-pass membrane protein</topology>
    </subcellularLocation>
</comment>
<evidence type="ECO:0000256" key="5">
    <source>
        <dbReference type="ARBA" id="ARBA00023136"/>
    </source>
</evidence>
<dbReference type="GO" id="GO:0005886">
    <property type="term" value="C:plasma membrane"/>
    <property type="evidence" value="ECO:0007669"/>
    <property type="project" value="UniProtKB-SubCell"/>
</dbReference>
<protein>
    <submittedName>
        <fullName evidence="7">Putative murein hydrolase LrgA protein</fullName>
    </submittedName>
</protein>
<dbReference type="InterPro" id="IPR005538">
    <property type="entry name" value="LrgA/CidA"/>
</dbReference>
<reference evidence="7 8" key="1">
    <citation type="journal article" date="2013" name="J. Mol. Microbiol. Biotechnol.">
        <title>Analysis of the Complete Genomes of Acholeplasma brassicae , A. palmae and A. laidlawii and Their Comparison to the Obligate Parasites from ' Candidatus Phytoplasma'.</title>
        <authorList>
            <person name="Kube M."/>
            <person name="Siewert C."/>
            <person name="Migdoll A.M."/>
            <person name="Duduk B."/>
            <person name="Holz S."/>
            <person name="Rabus R."/>
            <person name="Seemuller E."/>
            <person name="Mitrovic J."/>
            <person name="Muller I."/>
            <person name="Buttner C."/>
            <person name="Reinhardt R."/>
        </authorList>
    </citation>
    <scope>NUCLEOTIDE SEQUENCE [LARGE SCALE GENOMIC DNA]</scope>
    <source>
        <strain evidence="7 8">J233</strain>
    </source>
</reference>
<sequence length="114" mass="12748">MKILYQLSIIIGFTLLGELISSVLPFAFPGSIIGLILFFLALKFKIVKLEWVQETGSWLKNNLAFLFVPLTVAVMDQFDILKLYWLETIILLIVSTTVTLISSALIAKAGDKNE</sequence>
<dbReference type="PANTHER" id="PTHR33931:SF2">
    <property type="entry name" value="HOLIN-LIKE PROTEIN CIDA"/>
    <property type="match status" value="1"/>
</dbReference>
<keyword evidence="8" id="KW-1185">Reference proteome</keyword>
<evidence type="ECO:0000256" key="1">
    <source>
        <dbReference type="ARBA" id="ARBA00004651"/>
    </source>
</evidence>
<feature type="transmembrane region" description="Helical" evidence="6">
    <location>
        <begin position="62"/>
        <end position="78"/>
    </location>
</feature>
<dbReference type="OrthoDB" id="385012at2"/>
<dbReference type="RefSeq" id="WP_026656649.1">
    <property type="nucleotide sequence ID" value="NC_022538.1"/>
</dbReference>
<feature type="transmembrane region" description="Helical" evidence="6">
    <location>
        <begin position="84"/>
        <end position="107"/>
    </location>
</feature>
<evidence type="ECO:0000256" key="6">
    <source>
        <dbReference type="SAM" id="Phobius"/>
    </source>
</evidence>
<dbReference type="KEGG" id="apal:BN85403680"/>
<feature type="transmembrane region" description="Helical" evidence="6">
    <location>
        <begin position="20"/>
        <end position="42"/>
    </location>
</feature>
<evidence type="ECO:0000256" key="3">
    <source>
        <dbReference type="ARBA" id="ARBA00022692"/>
    </source>
</evidence>
<organism evidence="7 8">
    <name type="scientific">Alteracholeplasma palmae (strain ATCC 49389 / J233)</name>
    <name type="common">Acholeplasma palmae</name>
    <dbReference type="NCBI Taxonomy" id="1318466"/>
    <lineage>
        <taxon>Bacteria</taxon>
        <taxon>Bacillati</taxon>
        <taxon>Mycoplasmatota</taxon>
        <taxon>Mollicutes</taxon>
        <taxon>Acholeplasmatales</taxon>
        <taxon>Acholeplasmataceae</taxon>
        <taxon>Acholeplasma</taxon>
    </lineage>
</organism>
<accession>U4KP21</accession>
<keyword evidence="7" id="KW-0378">Hydrolase</keyword>
<dbReference type="STRING" id="1318466.BN85403680"/>
<keyword evidence="5 6" id="KW-0472">Membrane</keyword>
<evidence type="ECO:0000256" key="4">
    <source>
        <dbReference type="ARBA" id="ARBA00022989"/>
    </source>
</evidence>
<evidence type="ECO:0000313" key="8">
    <source>
        <dbReference type="Proteomes" id="UP000032740"/>
    </source>
</evidence>
<dbReference type="Proteomes" id="UP000032740">
    <property type="component" value="Chromosome"/>
</dbReference>
<dbReference type="Pfam" id="PF03788">
    <property type="entry name" value="LrgA"/>
    <property type="match status" value="1"/>
</dbReference>
<name>U4KP21_ALTPJ</name>